<reference evidence="2" key="1">
    <citation type="submission" date="2023-08" db="EMBL/GenBank/DDBJ databases">
        <authorList>
            <person name="Audoor S."/>
            <person name="Bilcke G."/>
        </authorList>
    </citation>
    <scope>NUCLEOTIDE SEQUENCE</scope>
</reference>
<dbReference type="InterPro" id="IPR018962">
    <property type="entry name" value="DUF1995"/>
</dbReference>
<accession>A0AAD2GE60</accession>
<sequence length="299" mass="32254">MVQTDVSLPKDVKEAVSRCRAATQEALKDQLSRMDIEFPVGTKFGVEKIPKVKGRTNEGAPTQTVLDQSDRELARLFVDMFQPVGGDNIVVAFSEQSLADAAKKKWKGDPTASSRIMAMNKRKASGAAKKKNKSKARGFAAKLAAEVEDSPDSGGPFELPDGTQVALFVSPGPKELPTIEKICSDAGMGTCVILLNARLSKISNFGTDEAAKLFQGDFKSVFALTAAPQESAPDCLLYQAYPGPWTLARKPKVGQPKPILTQDTRPTTEECGAAYDNLELSDLEKGVENALENVAGWFR</sequence>
<dbReference type="AlphaFoldDB" id="A0AAD2GE60"/>
<evidence type="ECO:0000259" key="1">
    <source>
        <dbReference type="Pfam" id="PF09353"/>
    </source>
</evidence>
<evidence type="ECO:0000313" key="3">
    <source>
        <dbReference type="Proteomes" id="UP001295423"/>
    </source>
</evidence>
<keyword evidence="3" id="KW-1185">Reference proteome</keyword>
<organism evidence="2 3">
    <name type="scientific">Cylindrotheca closterium</name>
    <dbReference type="NCBI Taxonomy" id="2856"/>
    <lineage>
        <taxon>Eukaryota</taxon>
        <taxon>Sar</taxon>
        <taxon>Stramenopiles</taxon>
        <taxon>Ochrophyta</taxon>
        <taxon>Bacillariophyta</taxon>
        <taxon>Bacillariophyceae</taxon>
        <taxon>Bacillariophycidae</taxon>
        <taxon>Bacillariales</taxon>
        <taxon>Bacillariaceae</taxon>
        <taxon>Cylindrotheca</taxon>
    </lineage>
</organism>
<protein>
    <recommendedName>
        <fullName evidence="1">DUF1995 domain-containing protein</fullName>
    </recommendedName>
</protein>
<dbReference type="Proteomes" id="UP001295423">
    <property type="component" value="Unassembled WGS sequence"/>
</dbReference>
<dbReference type="InterPro" id="IPR053021">
    <property type="entry name" value="Chloroplast_ADK"/>
</dbReference>
<evidence type="ECO:0000313" key="2">
    <source>
        <dbReference type="EMBL" id="CAJ1970264.1"/>
    </source>
</evidence>
<name>A0AAD2GE60_9STRA</name>
<gene>
    <name evidence="2" type="ORF">CYCCA115_LOCUS24284</name>
</gene>
<dbReference type="PANTHER" id="PTHR35509:SF1">
    <property type="entry name" value="DOMAIN PROTEIN, PUTATIVE (DUF1995)-RELATED"/>
    <property type="match status" value="1"/>
</dbReference>
<dbReference type="EMBL" id="CAKOGP040002491">
    <property type="protein sequence ID" value="CAJ1970264.1"/>
    <property type="molecule type" value="Genomic_DNA"/>
</dbReference>
<comment type="caution">
    <text evidence="2">The sequence shown here is derived from an EMBL/GenBank/DDBJ whole genome shotgun (WGS) entry which is preliminary data.</text>
</comment>
<dbReference type="Pfam" id="PF09353">
    <property type="entry name" value="DUF1995"/>
    <property type="match status" value="1"/>
</dbReference>
<dbReference type="PANTHER" id="PTHR35509">
    <property type="entry name" value="DOMAIN PROTEIN, PUTATIVE (DUF1995)-RELATED"/>
    <property type="match status" value="1"/>
</dbReference>
<feature type="domain" description="DUF1995" evidence="1">
    <location>
        <begin position="9"/>
        <end position="271"/>
    </location>
</feature>
<proteinExistence type="predicted"/>